<dbReference type="AlphaFoldDB" id="C4LFH6"/>
<dbReference type="Gene3D" id="3.40.50.300">
    <property type="entry name" value="P-loop containing nucleotide triphosphate hydrolases"/>
    <property type="match status" value="1"/>
</dbReference>
<dbReference type="GO" id="GO:0016887">
    <property type="term" value="F:ATP hydrolysis activity"/>
    <property type="evidence" value="ECO:0007669"/>
    <property type="project" value="InterPro"/>
</dbReference>
<name>C4LFH6_TOLAT</name>
<accession>C4LFH6</accession>
<dbReference type="InterPro" id="IPR003439">
    <property type="entry name" value="ABC_transporter-like_ATP-bd"/>
</dbReference>
<proteinExistence type="predicted"/>
<keyword evidence="3" id="KW-0067">ATP-binding</keyword>
<dbReference type="PANTHER" id="PTHR42794:SF1">
    <property type="entry name" value="HEMIN IMPORT ATP-BINDING PROTEIN HMUV"/>
    <property type="match status" value="1"/>
</dbReference>
<dbReference type="InterPro" id="IPR027417">
    <property type="entry name" value="P-loop_NTPase"/>
</dbReference>
<evidence type="ECO:0000313" key="7">
    <source>
        <dbReference type="EMBL" id="ACQ93343.1"/>
    </source>
</evidence>
<evidence type="ECO:0000256" key="4">
    <source>
        <dbReference type="ARBA" id="ARBA00022967"/>
    </source>
</evidence>
<dbReference type="Pfam" id="PF00005">
    <property type="entry name" value="ABC_tran"/>
    <property type="match status" value="1"/>
</dbReference>
<dbReference type="InterPro" id="IPR003593">
    <property type="entry name" value="AAA+_ATPase"/>
</dbReference>
<reference evidence="7 8" key="2">
    <citation type="journal article" date="2011" name="Stand. Genomic Sci.">
        <title>Complete genome sequence of Tolumonas auensis type strain (TA 4).</title>
        <authorList>
            <person name="Chertkov O."/>
            <person name="Copeland A."/>
            <person name="Lucas S."/>
            <person name="Lapidus A."/>
            <person name="Berry K.W."/>
            <person name="Detter J.C."/>
            <person name="Del Rio T.G."/>
            <person name="Hammon N."/>
            <person name="Dalin E."/>
            <person name="Tice H."/>
            <person name="Pitluck S."/>
            <person name="Richardson P."/>
            <person name="Bruce D."/>
            <person name="Goodwin L."/>
            <person name="Han C."/>
            <person name="Tapia R."/>
            <person name="Saunders E."/>
            <person name="Schmutz J."/>
            <person name="Brettin T."/>
            <person name="Larimer F."/>
            <person name="Land M."/>
            <person name="Hauser L."/>
            <person name="Spring S."/>
            <person name="Rohde M."/>
            <person name="Kyrpides N.C."/>
            <person name="Ivanova N."/>
            <person name="Goker M."/>
            <person name="Beller H.R."/>
            <person name="Klenk H.P."/>
            <person name="Woyke T."/>
        </authorList>
    </citation>
    <scope>NUCLEOTIDE SEQUENCE [LARGE SCALE GENOMIC DNA]</scope>
    <source>
        <strain evidence="8">DSM 9187 / TA4</strain>
    </source>
</reference>
<dbReference type="PANTHER" id="PTHR42794">
    <property type="entry name" value="HEMIN IMPORT ATP-BINDING PROTEIN HMUV"/>
    <property type="match status" value="1"/>
</dbReference>
<evidence type="ECO:0000256" key="2">
    <source>
        <dbReference type="ARBA" id="ARBA00022741"/>
    </source>
</evidence>
<feature type="domain" description="ABC transporter" evidence="6">
    <location>
        <begin position="2"/>
        <end position="235"/>
    </location>
</feature>
<dbReference type="Proteomes" id="UP000009073">
    <property type="component" value="Chromosome"/>
</dbReference>
<comment type="function">
    <text evidence="5">Part of the ABC transporter complex HmuTUV involved in hemin import. Responsible for energy coupling to the transport system.</text>
</comment>
<keyword evidence="8" id="KW-1185">Reference proteome</keyword>
<dbReference type="eggNOG" id="COG4138">
    <property type="taxonomic scope" value="Bacteria"/>
</dbReference>
<dbReference type="KEGG" id="tau:Tola_1733"/>
<dbReference type="PROSITE" id="PS50893">
    <property type="entry name" value="ABC_TRANSPORTER_2"/>
    <property type="match status" value="1"/>
</dbReference>
<protein>
    <submittedName>
        <fullName evidence="7">ABC transporter related</fullName>
    </submittedName>
</protein>
<gene>
    <name evidence="7" type="ordered locus">Tola_1733</name>
</gene>
<keyword evidence="4" id="KW-1278">Translocase</keyword>
<organism evidence="7 8">
    <name type="scientific">Tolumonas auensis (strain DSM 9187 / NBRC 110442 / TA 4)</name>
    <dbReference type="NCBI Taxonomy" id="595494"/>
    <lineage>
        <taxon>Bacteria</taxon>
        <taxon>Pseudomonadati</taxon>
        <taxon>Pseudomonadota</taxon>
        <taxon>Gammaproteobacteria</taxon>
        <taxon>Aeromonadales</taxon>
        <taxon>Aeromonadaceae</taxon>
        <taxon>Tolumonas</taxon>
    </lineage>
</organism>
<sequence>MLSLVDFAVTHRVGPLTVSASAGQHIALLGPNGSGKSSLLLAVAGLIPSQGQLLLDQQDIRQWSMQEAAVKRAMLPQRTAQLLPIACHQVIALGSAPLNLNETAIKSAIEQVCSRLELMDYLNRDFSQLSGGEQQRILLAKTLLQVWPGLNPQARLLLLDEPLAGLDWHHQITLLTLLNELTLQGLTIVTSIHDFNLAVAHCDVIWCLQQGKLVFSDRAHQLDEHLIEKVFRLKTIRSQAEGQTLFIPWQVSDEASQKRKLM</sequence>
<dbReference type="InterPro" id="IPR017871">
    <property type="entry name" value="ABC_transporter-like_CS"/>
</dbReference>
<dbReference type="RefSeq" id="WP_015878814.1">
    <property type="nucleotide sequence ID" value="NC_012691.1"/>
</dbReference>
<evidence type="ECO:0000256" key="3">
    <source>
        <dbReference type="ARBA" id="ARBA00022840"/>
    </source>
</evidence>
<evidence type="ECO:0000256" key="5">
    <source>
        <dbReference type="ARBA" id="ARBA00037066"/>
    </source>
</evidence>
<evidence type="ECO:0000256" key="1">
    <source>
        <dbReference type="ARBA" id="ARBA00022448"/>
    </source>
</evidence>
<dbReference type="GO" id="GO:0005524">
    <property type="term" value="F:ATP binding"/>
    <property type="evidence" value="ECO:0007669"/>
    <property type="project" value="UniProtKB-KW"/>
</dbReference>
<dbReference type="SUPFAM" id="SSF52540">
    <property type="entry name" value="P-loop containing nucleoside triphosphate hydrolases"/>
    <property type="match status" value="1"/>
</dbReference>
<dbReference type="PROSITE" id="PS00211">
    <property type="entry name" value="ABC_TRANSPORTER_1"/>
    <property type="match status" value="1"/>
</dbReference>
<dbReference type="STRING" id="595494.Tola_1733"/>
<keyword evidence="2" id="KW-0547">Nucleotide-binding</keyword>
<dbReference type="EMBL" id="CP001616">
    <property type="protein sequence ID" value="ACQ93343.1"/>
    <property type="molecule type" value="Genomic_DNA"/>
</dbReference>
<dbReference type="HOGENOM" id="CLU_000604_1_11_6"/>
<dbReference type="SMART" id="SM00382">
    <property type="entry name" value="AAA"/>
    <property type="match status" value="1"/>
</dbReference>
<evidence type="ECO:0000259" key="6">
    <source>
        <dbReference type="PROSITE" id="PS50893"/>
    </source>
</evidence>
<keyword evidence="1" id="KW-0813">Transport</keyword>
<dbReference type="OrthoDB" id="5292475at2"/>
<reference evidence="8" key="1">
    <citation type="submission" date="2009-05" db="EMBL/GenBank/DDBJ databases">
        <title>Complete sequence of Tolumonas auensis DSM 9187.</title>
        <authorList>
            <consortium name="US DOE Joint Genome Institute"/>
            <person name="Lucas S."/>
            <person name="Copeland A."/>
            <person name="Lapidus A."/>
            <person name="Glavina del Rio T."/>
            <person name="Tice H."/>
            <person name="Bruce D."/>
            <person name="Goodwin L."/>
            <person name="Pitluck S."/>
            <person name="Chertkov O."/>
            <person name="Brettin T."/>
            <person name="Detter J.C."/>
            <person name="Han C."/>
            <person name="Larimer F."/>
            <person name="Land M."/>
            <person name="Hauser L."/>
            <person name="Kyrpides N."/>
            <person name="Mikhailova N."/>
            <person name="Spring S."/>
            <person name="Beller H."/>
        </authorList>
    </citation>
    <scope>NUCLEOTIDE SEQUENCE [LARGE SCALE GENOMIC DNA]</scope>
    <source>
        <strain evidence="8">DSM 9187 / TA4</strain>
    </source>
</reference>
<evidence type="ECO:0000313" key="8">
    <source>
        <dbReference type="Proteomes" id="UP000009073"/>
    </source>
</evidence>